<protein>
    <submittedName>
        <fullName evidence="2">Os08g0222100 protein</fullName>
    </submittedName>
</protein>
<name>A0A0P0XD79_ORYSJ</name>
<sequence length="226" mass="24820">MSRSSMAAVFLVVLIAINVVCLSPQGATAAPEGELHKLNLELPPPLPPGKEPSTEAYRFTQQVCDFGTSTFTEQMIGARCYDVLIPYGESFKGNQVKATQVATIILVTKIQALTSEAYAIRDMGIRDENINNCGSFFAIGETFSDTTNSTLYALERLTAAGEGKRSKEDLETVHKWTKNLETQYDETASKCKLGDLFKYGDKKVPTVWVIDLLTTTAIRLLNAIKP</sequence>
<dbReference type="AlphaFoldDB" id="A0A0P0XD79"/>
<evidence type="ECO:0000313" key="3">
    <source>
        <dbReference type="Proteomes" id="UP000000763"/>
    </source>
</evidence>
<feature type="signal peptide" evidence="1">
    <location>
        <begin position="1"/>
        <end position="29"/>
    </location>
</feature>
<gene>
    <name evidence="2" type="ordered locus">Os08g0222100</name>
</gene>
<reference evidence="2 3" key="1">
    <citation type="journal article" date="2005" name="Nature">
        <title>The map-based sequence of the rice genome.</title>
        <authorList>
            <consortium name="International rice genome sequencing project (IRGSP)"/>
            <person name="Matsumoto T."/>
            <person name="Wu J."/>
            <person name="Kanamori H."/>
            <person name="Katayose Y."/>
            <person name="Fujisawa M."/>
            <person name="Namiki N."/>
            <person name="Mizuno H."/>
            <person name="Yamamoto K."/>
            <person name="Antonio B.A."/>
            <person name="Baba T."/>
            <person name="Sakata K."/>
            <person name="Nagamura Y."/>
            <person name="Aoki H."/>
            <person name="Arikawa K."/>
            <person name="Arita K."/>
            <person name="Bito T."/>
            <person name="Chiden Y."/>
            <person name="Fujitsuka N."/>
            <person name="Fukunaka R."/>
            <person name="Hamada M."/>
            <person name="Harada C."/>
            <person name="Hayashi A."/>
            <person name="Hijishita S."/>
            <person name="Honda M."/>
            <person name="Hosokawa S."/>
            <person name="Ichikawa Y."/>
            <person name="Idonuma A."/>
            <person name="Iijima M."/>
            <person name="Ikeda M."/>
            <person name="Ikeno M."/>
            <person name="Ito K."/>
            <person name="Ito S."/>
            <person name="Ito T."/>
            <person name="Ito Y."/>
            <person name="Ito Y."/>
            <person name="Iwabuchi A."/>
            <person name="Kamiya K."/>
            <person name="Karasawa W."/>
            <person name="Kurita K."/>
            <person name="Katagiri S."/>
            <person name="Kikuta A."/>
            <person name="Kobayashi H."/>
            <person name="Kobayashi N."/>
            <person name="Machita K."/>
            <person name="Maehara T."/>
            <person name="Masukawa M."/>
            <person name="Mizubayashi T."/>
            <person name="Mukai Y."/>
            <person name="Nagasaki H."/>
            <person name="Nagata Y."/>
            <person name="Naito S."/>
            <person name="Nakashima M."/>
            <person name="Nakama Y."/>
            <person name="Nakamichi Y."/>
            <person name="Nakamura M."/>
            <person name="Meguro A."/>
            <person name="Negishi M."/>
            <person name="Ohta I."/>
            <person name="Ohta T."/>
            <person name="Okamoto M."/>
            <person name="Ono N."/>
            <person name="Saji S."/>
            <person name="Sakaguchi M."/>
            <person name="Sakai K."/>
            <person name="Shibata M."/>
            <person name="Shimokawa T."/>
            <person name="Song J."/>
            <person name="Takazaki Y."/>
            <person name="Terasawa K."/>
            <person name="Tsugane M."/>
            <person name="Tsuji K."/>
            <person name="Ueda S."/>
            <person name="Waki K."/>
            <person name="Yamagata H."/>
            <person name="Yamamoto M."/>
            <person name="Yamamoto S."/>
            <person name="Yamane H."/>
            <person name="Yoshiki S."/>
            <person name="Yoshihara R."/>
            <person name="Yukawa K."/>
            <person name="Zhong H."/>
            <person name="Yano M."/>
            <person name="Yuan Q."/>
            <person name="Ouyang S."/>
            <person name="Liu J."/>
            <person name="Jones K.M."/>
            <person name="Gansberger K."/>
            <person name="Moffat K."/>
            <person name="Hill J."/>
            <person name="Bera J."/>
            <person name="Fadrosh D."/>
            <person name="Jin S."/>
            <person name="Johri S."/>
            <person name="Kim M."/>
            <person name="Overton L."/>
            <person name="Reardon M."/>
            <person name="Tsitrin T."/>
            <person name="Vuong H."/>
            <person name="Weaver B."/>
            <person name="Ciecko A."/>
            <person name="Tallon L."/>
            <person name="Jackson J."/>
            <person name="Pai G."/>
            <person name="Aken S.V."/>
            <person name="Utterback T."/>
            <person name="Reidmuller S."/>
            <person name="Feldblyum T."/>
            <person name="Hsiao J."/>
            <person name="Zismann V."/>
            <person name="Iobst S."/>
            <person name="de Vazeille A.R."/>
            <person name="Buell C.R."/>
            <person name="Ying K."/>
            <person name="Li Y."/>
            <person name="Lu T."/>
            <person name="Huang Y."/>
            <person name="Zhao Q."/>
            <person name="Feng Q."/>
            <person name="Zhang L."/>
            <person name="Zhu J."/>
            <person name="Weng Q."/>
            <person name="Mu J."/>
            <person name="Lu Y."/>
            <person name="Fan D."/>
            <person name="Liu Y."/>
            <person name="Guan J."/>
            <person name="Zhang Y."/>
            <person name="Yu S."/>
            <person name="Liu X."/>
            <person name="Zhang Y."/>
            <person name="Hong G."/>
            <person name="Han B."/>
            <person name="Choisne N."/>
            <person name="Demange N."/>
            <person name="Orjeda G."/>
            <person name="Samain S."/>
            <person name="Cattolico L."/>
            <person name="Pelletier E."/>
            <person name="Couloux A."/>
            <person name="Segurens B."/>
            <person name="Wincker P."/>
            <person name="D'Hont A."/>
            <person name="Scarpelli C."/>
            <person name="Weissenbach J."/>
            <person name="Salanoubat M."/>
            <person name="Quetier F."/>
            <person name="Yu Y."/>
            <person name="Kim H.R."/>
            <person name="Rambo T."/>
            <person name="Currie J."/>
            <person name="Collura K."/>
            <person name="Luo M."/>
            <person name="Yang T."/>
            <person name="Ammiraju J.S.S."/>
            <person name="Engler F."/>
            <person name="Soderlund C."/>
            <person name="Wing R.A."/>
            <person name="Palmer L.E."/>
            <person name="de la Bastide M."/>
            <person name="Spiegel L."/>
            <person name="Nascimento L."/>
            <person name="Zutavern T."/>
            <person name="O'Shaughnessy A."/>
            <person name="Dike S."/>
            <person name="Dedhia N."/>
            <person name="Preston R."/>
            <person name="Balija V."/>
            <person name="McCombie W.R."/>
            <person name="Chow T."/>
            <person name="Chen H."/>
            <person name="Chung M."/>
            <person name="Chen C."/>
            <person name="Shaw J."/>
            <person name="Wu H."/>
            <person name="Hsiao K."/>
            <person name="Chao Y."/>
            <person name="Chu M."/>
            <person name="Cheng C."/>
            <person name="Hour A."/>
            <person name="Lee P."/>
            <person name="Lin S."/>
            <person name="Lin Y."/>
            <person name="Liou J."/>
            <person name="Liu S."/>
            <person name="Hsing Y."/>
            <person name="Raghuvanshi S."/>
            <person name="Mohanty A."/>
            <person name="Bharti A.K."/>
            <person name="Gaur A."/>
            <person name="Gupta V."/>
            <person name="Kumar D."/>
            <person name="Ravi V."/>
            <person name="Vij S."/>
            <person name="Kapur A."/>
            <person name="Khurana P."/>
            <person name="Khurana P."/>
            <person name="Khurana J.P."/>
            <person name="Tyagi A.K."/>
            <person name="Gaikwad K."/>
            <person name="Singh A."/>
            <person name="Dalal V."/>
            <person name="Srivastava S."/>
            <person name="Dixit A."/>
            <person name="Pal A.K."/>
            <person name="Ghazi I.A."/>
            <person name="Yadav M."/>
            <person name="Pandit A."/>
            <person name="Bhargava A."/>
            <person name="Sureshbabu K."/>
            <person name="Batra K."/>
            <person name="Sharma T.R."/>
            <person name="Mohapatra T."/>
            <person name="Singh N.K."/>
            <person name="Messing J."/>
            <person name="Nelson A.B."/>
            <person name="Fuks G."/>
            <person name="Kavchok S."/>
            <person name="Keizer G."/>
            <person name="Linton E."/>
            <person name="Llaca V."/>
            <person name="Song R."/>
            <person name="Tanyolac B."/>
            <person name="Young S."/>
            <person name="Ho-Il K."/>
            <person name="Hahn J.H."/>
            <person name="Sangsakoo G."/>
            <person name="Vanavichit A."/>
            <person name="de Mattos Luiz.A.T."/>
            <person name="Zimmer P.D."/>
            <person name="Malone G."/>
            <person name="Dellagostin O."/>
            <person name="de Oliveira A.C."/>
            <person name="Bevan M."/>
            <person name="Bancroft I."/>
            <person name="Minx P."/>
            <person name="Cordum H."/>
            <person name="Wilson R."/>
            <person name="Cheng Z."/>
            <person name="Jin W."/>
            <person name="Jiang J."/>
            <person name="Leong S.A."/>
            <person name="Iwama H."/>
            <person name="Gojobori T."/>
            <person name="Itoh T."/>
            <person name="Niimura Y."/>
            <person name="Fujii Y."/>
            <person name="Habara T."/>
            <person name="Sakai H."/>
            <person name="Sato Y."/>
            <person name="Wilson G."/>
            <person name="Kumar K."/>
            <person name="McCouch S."/>
            <person name="Juretic N."/>
            <person name="Hoen D."/>
            <person name="Wright S."/>
            <person name="Bruskiewich R."/>
            <person name="Bureau T."/>
            <person name="Miyao A."/>
            <person name="Hirochika H."/>
            <person name="Nishikawa T."/>
            <person name="Kadowaki K."/>
            <person name="Sugiura M."/>
            <person name="Burr B."/>
            <person name="Sasaki T."/>
        </authorList>
    </citation>
    <scope>NUCLEOTIDE SEQUENCE [LARGE SCALE GENOMIC DNA]</scope>
    <source>
        <strain evidence="3">cv. Nipponbare</strain>
    </source>
</reference>
<evidence type="ECO:0000256" key="1">
    <source>
        <dbReference type="SAM" id="SignalP"/>
    </source>
</evidence>
<dbReference type="KEGG" id="dosa:Os08g0222100"/>
<dbReference type="EMBL" id="AP008214">
    <property type="protein sequence ID" value="BAF23184.1"/>
    <property type="molecule type" value="Genomic_DNA"/>
</dbReference>
<evidence type="ECO:0000313" key="2">
    <source>
        <dbReference type="EMBL" id="BAF23184.1"/>
    </source>
</evidence>
<keyword evidence="1" id="KW-0732">Signal</keyword>
<reference evidence="3" key="2">
    <citation type="journal article" date="2008" name="Nucleic Acids Res.">
        <title>The rice annotation project database (RAP-DB): 2008 update.</title>
        <authorList>
            <consortium name="The rice annotation project (RAP)"/>
        </authorList>
    </citation>
    <scope>GENOME REANNOTATION</scope>
    <source>
        <strain evidence="3">cv. Nipponbare</strain>
    </source>
</reference>
<proteinExistence type="predicted"/>
<dbReference type="OMA" id="GDLFKYC"/>
<dbReference type="Gramene" id="Os08t0222100-01">
    <property type="protein sequence ID" value="Os08t0222100-01"/>
    <property type="gene ID" value="Os08g0222100"/>
</dbReference>
<feature type="chain" id="PRO_5024313821" evidence="1">
    <location>
        <begin position="30"/>
        <end position="226"/>
    </location>
</feature>
<dbReference type="OrthoDB" id="10348049at2759"/>
<dbReference type="Proteomes" id="UP000000763">
    <property type="component" value="Chromosome 8"/>
</dbReference>
<organism evidence="2 3">
    <name type="scientific">Oryza sativa subsp. japonica</name>
    <name type="common">Rice</name>
    <dbReference type="NCBI Taxonomy" id="39947"/>
    <lineage>
        <taxon>Eukaryota</taxon>
        <taxon>Viridiplantae</taxon>
        <taxon>Streptophyta</taxon>
        <taxon>Embryophyta</taxon>
        <taxon>Tracheophyta</taxon>
        <taxon>Spermatophyta</taxon>
        <taxon>Magnoliopsida</taxon>
        <taxon>Liliopsida</taxon>
        <taxon>Poales</taxon>
        <taxon>Poaceae</taxon>
        <taxon>BOP clade</taxon>
        <taxon>Oryzoideae</taxon>
        <taxon>Oryzeae</taxon>
        <taxon>Oryzinae</taxon>
        <taxon>Oryza</taxon>
        <taxon>Oryza sativa</taxon>
    </lineage>
</organism>
<accession>A0A0P0XD79</accession>
<dbReference type="KEGG" id="osa:4344963"/>